<evidence type="ECO:0000256" key="1">
    <source>
        <dbReference type="ARBA" id="ARBA00022574"/>
    </source>
</evidence>
<feature type="repeat" description="WD" evidence="4">
    <location>
        <begin position="12"/>
        <end position="53"/>
    </location>
</feature>
<accession>A0A4P9XDC0</accession>
<organism evidence="5 6">
    <name type="scientific">Caulochytrium protostelioides</name>
    <dbReference type="NCBI Taxonomy" id="1555241"/>
    <lineage>
        <taxon>Eukaryota</taxon>
        <taxon>Fungi</taxon>
        <taxon>Fungi incertae sedis</taxon>
        <taxon>Chytridiomycota</taxon>
        <taxon>Chytridiomycota incertae sedis</taxon>
        <taxon>Chytridiomycetes</taxon>
        <taxon>Caulochytriales</taxon>
        <taxon>Caulochytriaceae</taxon>
        <taxon>Caulochytrium</taxon>
    </lineage>
</organism>
<dbReference type="AlphaFoldDB" id="A0A4P9XDC0"/>
<dbReference type="EMBL" id="ML014127">
    <property type="protein sequence ID" value="RKP03180.1"/>
    <property type="molecule type" value="Genomic_DNA"/>
</dbReference>
<dbReference type="PROSITE" id="PS00678">
    <property type="entry name" value="WD_REPEATS_1"/>
    <property type="match status" value="2"/>
</dbReference>
<evidence type="ECO:0000313" key="5">
    <source>
        <dbReference type="EMBL" id="RKP03180.1"/>
    </source>
</evidence>
<dbReference type="SUPFAM" id="SSF50978">
    <property type="entry name" value="WD40 repeat-like"/>
    <property type="match status" value="1"/>
</dbReference>
<proteinExistence type="inferred from homology"/>
<sequence>QTKATSSKTQPIGSHRAACSTLGWSCDGRRLASGGADKTALLWSNDTSGRAHAAGELRGAHHGALTALAWAPDAPERLVTAGADGLAVLWDTRASTTRAVAQIHTHAPNVSLAWRHDGHVVAVANAHDAIALWDLRRGPEHVVPQTVGINEVCFTPDGARLLAATTTGGIRVLDAATLALEETLPAHRASCLAVDIDRRQRYVATGGADGLVTLWDLAARCCVSALSSLAHVVDCVRFSANGDYVAAGSADASILVAHTESGATFATLPIPQACKALAWHPLHPILAYA</sequence>
<dbReference type="PRINTS" id="PR00320">
    <property type="entry name" value="GPROTEINBRPT"/>
</dbReference>
<keyword evidence="2" id="KW-0677">Repeat</keyword>
<feature type="repeat" description="WD" evidence="4">
    <location>
        <begin position="58"/>
        <end position="100"/>
    </location>
</feature>
<gene>
    <name evidence="5" type="ORF">CXG81DRAFT_6252</name>
</gene>
<feature type="non-terminal residue" evidence="5">
    <location>
        <position position="1"/>
    </location>
</feature>
<dbReference type="GO" id="GO:0006406">
    <property type="term" value="P:mRNA export from nucleus"/>
    <property type="evidence" value="ECO:0007669"/>
    <property type="project" value="InterPro"/>
</dbReference>
<dbReference type="InterPro" id="IPR040132">
    <property type="entry name" value="Tex1/THOC3"/>
</dbReference>
<dbReference type="InterPro" id="IPR015943">
    <property type="entry name" value="WD40/YVTN_repeat-like_dom_sf"/>
</dbReference>
<dbReference type="Pfam" id="PF00400">
    <property type="entry name" value="WD40"/>
    <property type="match status" value="4"/>
</dbReference>
<dbReference type="SMART" id="SM00320">
    <property type="entry name" value="WD40"/>
    <property type="match status" value="6"/>
</dbReference>
<comment type="similarity">
    <text evidence="3">Belongs to the THOC3 family.</text>
</comment>
<dbReference type="Proteomes" id="UP000274922">
    <property type="component" value="Unassembled WGS sequence"/>
</dbReference>
<dbReference type="PANTHER" id="PTHR22839">
    <property type="entry name" value="THO COMPLEX SUBUNIT 3 THO3"/>
    <property type="match status" value="1"/>
</dbReference>
<evidence type="ECO:0000313" key="6">
    <source>
        <dbReference type="Proteomes" id="UP000274922"/>
    </source>
</evidence>
<protein>
    <submittedName>
        <fullName evidence="5">Uncharacterized protein</fullName>
    </submittedName>
</protein>
<feature type="non-terminal residue" evidence="5">
    <location>
        <position position="289"/>
    </location>
</feature>
<dbReference type="InterPro" id="IPR001680">
    <property type="entry name" value="WD40_rpt"/>
</dbReference>
<evidence type="ECO:0000256" key="4">
    <source>
        <dbReference type="PROSITE-ProRule" id="PRU00221"/>
    </source>
</evidence>
<reference evidence="6" key="1">
    <citation type="journal article" date="2018" name="Nat. Microbiol.">
        <title>Leveraging single-cell genomics to expand the fungal tree of life.</title>
        <authorList>
            <person name="Ahrendt S.R."/>
            <person name="Quandt C.A."/>
            <person name="Ciobanu D."/>
            <person name="Clum A."/>
            <person name="Salamov A."/>
            <person name="Andreopoulos B."/>
            <person name="Cheng J.F."/>
            <person name="Woyke T."/>
            <person name="Pelin A."/>
            <person name="Henrissat B."/>
            <person name="Reynolds N.K."/>
            <person name="Benny G.L."/>
            <person name="Smith M.E."/>
            <person name="James T.Y."/>
            <person name="Grigoriev I.V."/>
        </authorList>
    </citation>
    <scope>NUCLEOTIDE SEQUENCE [LARGE SCALE GENOMIC DNA]</scope>
    <source>
        <strain evidence="6">ATCC 52028</strain>
    </source>
</reference>
<dbReference type="InterPro" id="IPR036322">
    <property type="entry name" value="WD40_repeat_dom_sf"/>
</dbReference>
<dbReference type="STRING" id="1555241.A0A4P9XDC0"/>
<evidence type="ECO:0000256" key="3">
    <source>
        <dbReference type="ARBA" id="ARBA00046343"/>
    </source>
</evidence>
<name>A0A4P9XDC0_9FUNG</name>
<keyword evidence="6" id="KW-1185">Reference proteome</keyword>
<evidence type="ECO:0000256" key="2">
    <source>
        <dbReference type="ARBA" id="ARBA00022737"/>
    </source>
</evidence>
<dbReference type="InterPro" id="IPR019775">
    <property type="entry name" value="WD40_repeat_CS"/>
</dbReference>
<dbReference type="PROSITE" id="PS50294">
    <property type="entry name" value="WD_REPEATS_REGION"/>
    <property type="match status" value="3"/>
</dbReference>
<dbReference type="Gene3D" id="2.130.10.10">
    <property type="entry name" value="YVTN repeat-like/Quinoprotein amine dehydrogenase"/>
    <property type="match status" value="2"/>
</dbReference>
<dbReference type="GO" id="GO:0000445">
    <property type="term" value="C:THO complex part of transcription export complex"/>
    <property type="evidence" value="ECO:0007669"/>
    <property type="project" value="TreeGrafter"/>
</dbReference>
<dbReference type="InterPro" id="IPR020472">
    <property type="entry name" value="WD40_PAC1"/>
</dbReference>
<dbReference type="PROSITE" id="PS50082">
    <property type="entry name" value="WD_REPEATS_2"/>
    <property type="match status" value="3"/>
</dbReference>
<feature type="repeat" description="WD" evidence="4">
    <location>
        <begin position="184"/>
        <end position="217"/>
    </location>
</feature>
<keyword evidence="1 4" id="KW-0853">WD repeat</keyword>
<dbReference type="PANTHER" id="PTHR22839:SF0">
    <property type="entry name" value="THO COMPLEX SUBUNIT 3"/>
    <property type="match status" value="1"/>
</dbReference>
<dbReference type="OrthoDB" id="340259at2759"/>